<dbReference type="AlphaFoldDB" id="A0A5N5UXL6"/>
<dbReference type="Pfam" id="PF08241">
    <property type="entry name" value="Methyltransf_11"/>
    <property type="match status" value="1"/>
</dbReference>
<accession>A0A5N5UXL6</accession>
<keyword evidence="2" id="KW-0808">Transferase</keyword>
<proteinExistence type="predicted"/>
<dbReference type="EMBL" id="ANBP01000024">
    <property type="protein sequence ID" value="KAB7754355.1"/>
    <property type="molecule type" value="Genomic_DNA"/>
</dbReference>
<dbReference type="Proteomes" id="UP000325690">
    <property type="component" value="Unassembled WGS sequence"/>
</dbReference>
<dbReference type="InterPro" id="IPR029063">
    <property type="entry name" value="SAM-dependent_MTases_sf"/>
</dbReference>
<dbReference type="PANTHER" id="PTHR43591:SF24">
    <property type="entry name" value="2-METHOXY-6-POLYPRENYL-1,4-BENZOQUINOL METHYLASE, MITOCHONDRIAL"/>
    <property type="match status" value="1"/>
</dbReference>
<evidence type="ECO:0000313" key="2">
    <source>
        <dbReference type="EMBL" id="KAB7754355.1"/>
    </source>
</evidence>
<dbReference type="InterPro" id="IPR013216">
    <property type="entry name" value="Methyltransf_11"/>
</dbReference>
<name>A0A5N5UXL6_MYCPH</name>
<reference evidence="2 3" key="1">
    <citation type="submission" date="2012-10" db="EMBL/GenBank/DDBJ databases">
        <title>The draft sequence of the Mycobacterium pheli genome.</title>
        <authorList>
            <person name="Pettersson B.M.F."/>
            <person name="Das S."/>
            <person name="Dasgupta S."/>
            <person name="Bhattacharya A."/>
            <person name="Kirsebom L.A."/>
        </authorList>
    </citation>
    <scope>NUCLEOTIDE SEQUENCE [LARGE SCALE GENOMIC DNA]</scope>
    <source>
        <strain evidence="2 3">CCUG 21000</strain>
    </source>
</reference>
<dbReference type="RefSeq" id="WP_003889370.1">
    <property type="nucleotide sequence ID" value="NZ_ANBO01000019.1"/>
</dbReference>
<gene>
    <name evidence="2" type="ORF">MPHL21000_16840</name>
</gene>
<sequence length="207" mass="21904">MTGAVDLPELPVNHHADHRGFSGFAGYVFGVTLLPMGHATARFAADLMQVSDADTVVDIGCGPGVAVREAARRGAAAVGVDPSPELLRIARALSRHETVAWATGTAEQVPLPDQTATVVWALATVHHWQDAAAGVSEMYRLLQPGGRLLAAERQVEPGATGLASHGWVRQQAESFAALCDSAGFRDITMTGHRAGRRDVWAVRASRP</sequence>
<dbReference type="GO" id="GO:0032259">
    <property type="term" value="P:methylation"/>
    <property type="evidence" value="ECO:0007669"/>
    <property type="project" value="UniProtKB-KW"/>
</dbReference>
<feature type="domain" description="Methyltransferase type 11" evidence="1">
    <location>
        <begin position="57"/>
        <end position="149"/>
    </location>
</feature>
<keyword evidence="2" id="KW-0489">Methyltransferase</keyword>
<dbReference type="GeneID" id="74302932"/>
<organism evidence="2 3">
    <name type="scientific">Mycolicibacterium phlei DSM 43239 = CCUG 21000</name>
    <dbReference type="NCBI Taxonomy" id="1226750"/>
    <lineage>
        <taxon>Bacteria</taxon>
        <taxon>Bacillati</taxon>
        <taxon>Actinomycetota</taxon>
        <taxon>Actinomycetes</taxon>
        <taxon>Mycobacteriales</taxon>
        <taxon>Mycobacteriaceae</taxon>
        <taxon>Mycolicibacterium</taxon>
    </lineage>
</organism>
<protein>
    <submittedName>
        <fullName evidence="2">SAM-dependent methyltransferase</fullName>
    </submittedName>
</protein>
<dbReference type="SUPFAM" id="SSF53335">
    <property type="entry name" value="S-adenosyl-L-methionine-dependent methyltransferases"/>
    <property type="match status" value="1"/>
</dbReference>
<dbReference type="GO" id="GO:0008757">
    <property type="term" value="F:S-adenosylmethionine-dependent methyltransferase activity"/>
    <property type="evidence" value="ECO:0007669"/>
    <property type="project" value="InterPro"/>
</dbReference>
<dbReference type="CDD" id="cd02440">
    <property type="entry name" value="AdoMet_MTases"/>
    <property type="match status" value="1"/>
</dbReference>
<comment type="caution">
    <text evidence="2">The sequence shown here is derived from an EMBL/GenBank/DDBJ whole genome shotgun (WGS) entry which is preliminary data.</text>
</comment>
<evidence type="ECO:0000259" key="1">
    <source>
        <dbReference type="Pfam" id="PF08241"/>
    </source>
</evidence>
<evidence type="ECO:0000313" key="3">
    <source>
        <dbReference type="Proteomes" id="UP000325690"/>
    </source>
</evidence>
<keyword evidence="3" id="KW-1185">Reference proteome</keyword>
<dbReference type="Gene3D" id="3.40.50.150">
    <property type="entry name" value="Vaccinia Virus protein VP39"/>
    <property type="match status" value="1"/>
</dbReference>
<dbReference type="PANTHER" id="PTHR43591">
    <property type="entry name" value="METHYLTRANSFERASE"/>
    <property type="match status" value="1"/>
</dbReference>